<protein>
    <submittedName>
        <fullName evidence="2">Uncharacterized protein</fullName>
    </submittedName>
</protein>
<proteinExistence type="predicted"/>
<reference evidence="2 3" key="1">
    <citation type="submission" date="2018-10" db="EMBL/GenBank/DDBJ databases">
        <title>Genomic Encyclopedia of Type Strains, Phase IV (KMG-IV): sequencing the most valuable type-strain genomes for metagenomic binning, comparative biology and taxonomic classification.</title>
        <authorList>
            <person name="Goeker M."/>
        </authorList>
    </citation>
    <scope>NUCLEOTIDE SEQUENCE [LARGE SCALE GENOMIC DNA]</scope>
    <source>
        <strain evidence="2 3">DSM 22653</strain>
    </source>
</reference>
<dbReference type="AlphaFoldDB" id="A0A660L9X6"/>
<feature type="transmembrane region" description="Helical" evidence="1">
    <location>
        <begin position="124"/>
        <end position="143"/>
    </location>
</feature>
<evidence type="ECO:0000256" key="1">
    <source>
        <dbReference type="SAM" id="Phobius"/>
    </source>
</evidence>
<sequence length="156" mass="17160">MNGRTSIERRRSRRREGEGTNPIAKAFEVATFAALFVSLAGYALFALNLSTLSPVDLLRPFLAVPVRITPAHVFLSFLLVWGTSLLFALAYVYTLGRRPWPHFGIVFGLLLGFLLVGREADARTLAAVYSLSVLYGLFLTYSLTVEFTSPERGGSA</sequence>
<evidence type="ECO:0000313" key="2">
    <source>
        <dbReference type="EMBL" id="RKQ88753.1"/>
    </source>
</evidence>
<dbReference type="EMBL" id="RBIJ01000001">
    <property type="protein sequence ID" value="RKQ88753.1"/>
    <property type="molecule type" value="Genomic_DNA"/>
</dbReference>
<feature type="transmembrane region" description="Helical" evidence="1">
    <location>
        <begin position="29"/>
        <end position="52"/>
    </location>
</feature>
<gene>
    <name evidence="2" type="ORF">C7438_0394</name>
</gene>
<name>A0A660L9X6_9BACL</name>
<accession>A0A660L9X6</accession>
<dbReference type="Proteomes" id="UP000267019">
    <property type="component" value="Unassembled WGS sequence"/>
</dbReference>
<feature type="transmembrane region" description="Helical" evidence="1">
    <location>
        <begin position="73"/>
        <end position="94"/>
    </location>
</feature>
<evidence type="ECO:0000313" key="3">
    <source>
        <dbReference type="Proteomes" id="UP000267019"/>
    </source>
</evidence>
<feature type="transmembrane region" description="Helical" evidence="1">
    <location>
        <begin position="100"/>
        <end position="117"/>
    </location>
</feature>
<comment type="caution">
    <text evidence="2">The sequence shown here is derived from an EMBL/GenBank/DDBJ whole genome shotgun (WGS) entry which is preliminary data.</text>
</comment>
<keyword evidence="1" id="KW-0812">Transmembrane</keyword>
<dbReference type="RefSeq" id="WP_121443660.1">
    <property type="nucleotide sequence ID" value="NZ_RBIJ01000001.1"/>
</dbReference>
<keyword evidence="1" id="KW-0472">Membrane</keyword>
<keyword evidence="1" id="KW-1133">Transmembrane helix</keyword>
<keyword evidence="3" id="KW-1185">Reference proteome</keyword>
<organism evidence="2 3">
    <name type="scientific">Brockia lithotrophica</name>
    <dbReference type="NCBI Taxonomy" id="933949"/>
    <lineage>
        <taxon>Bacteria</taxon>
        <taxon>Bacillati</taxon>
        <taxon>Bacillota</taxon>
        <taxon>Bacilli</taxon>
        <taxon>Bacillales</taxon>
        <taxon>Bacillales Family X. Incertae Sedis</taxon>
        <taxon>Brockia</taxon>
    </lineage>
</organism>